<dbReference type="RefSeq" id="WP_260785103.1">
    <property type="nucleotide sequence ID" value="NZ_JAOCQI010000003.1"/>
</dbReference>
<dbReference type="EMBL" id="JAOCQI010000003">
    <property type="protein sequence ID" value="MCT7313784.1"/>
    <property type="molecule type" value="Genomic_DNA"/>
</dbReference>
<proteinExistence type="predicted"/>
<dbReference type="Proteomes" id="UP001164420">
    <property type="component" value="Unassembled WGS sequence"/>
</dbReference>
<sequence>MSDALDTIATMPARTRGSALLTVAEAASIPAKEKAKLAQQALDAARATPPGSLNSIRSRELAHVALYYSAHGDEPTARAIFDESLNTAQLSLGEQGSGGYRQVTDAMAREPVACKAWTVSAVAKRLQADHNATNTAFAYKDLAKVATALGDKPLAANFIRAGVAAAEGIDQSSARKRLIEDFARVAVDADYTASLPEEAPDTLAIKAMRAGNPQKALSIISGLSEGLYVSQRETAFQRVLDDAIKRDDLSAALYLAEHPVKQAAWTQASTWRRVAEMQIKHGSKNDAANSYSRAENAATAGLASPGYLAIEEAVALSDSLRQSGFGAEARRVALSATSRLQQMPTRNVEDRVKAGKLISEMLWRQGMRAQAQRELLDAYRAAETIPSNQQIVKARLMTGVGMALSTFAADGAIANQSRKGAS</sequence>
<name>A0ABT2LF44_9RALS</name>
<evidence type="ECO:0000313" key="1">
    <source>
        <dbReference type="EMBL" id="MCT7313784.1"/>
    </source>
</evidence>
<organism evidence="1 2">
    <name type="scientific">Ralstonia mojiangensis</name>
    <dbReference type="NCBI Taxonomy" id="2953895"/>
    <lineage>
        <taxon>Bacteria</taxon>
        <taxon>Pseudomonadati</taxon>
        <taxon>Pseudomonadota</taxon>
        <taxon>Betaproteobacteria</taxon>
        <taxon>Burkholderiales</taxon>
        <taxon>Burkholderiaceae</taxon>
        <taxon>Ralstonia</taxon>
    </lineage>
</organism>
<evidence type="ECO:0000313" key="2">
    <source>
        <dbReference type="Proteomes" id="UP001164420"/>
    </source>
</evidence>
<protein>
    <submittedName>
        <fullName evidence="1">Uncharacterized protein</fullName>
    </submittedName>
</protein>
<keyword evidence="2" id="KW-1185">Reference proteome</keyword>
<reference evidence="1 2" key="1">
    <citation type="journal article" date="2023" name="Front. Microbiol.">
        <title>Ralstonia chuxiongensis sp. nov., Ralstonia mojiangensis sp. nov., and Ralstonia soli sp. nov., isolated from tobacco fields, are three novel species in the family Burkholderiaceae.</title>
        <authorList>
            <person name="Lu C.H."/>
            <person name="Zhang Y.Y."/>
            <person name="Jiang N."/>
            <person name="Chen W."/>
            <person name="Shao X."/>
            <person name="Zhao Z.M."/>
            <person name="Lu W.L."/>
            <person name="Hu X."/>
            <person name="Xi Y.X."/>
            <person name="Zou S.Y."/>
            <person name="Wei Q.J."/>
            <person name="Lin Z.L."/>
            <person name="Gong L."/>
            <person name="Gai X.T."/>
            <person name="Zhang L.Q."/>
            <person name="Li J.Y."/>
            <person name="Jin Y."/>
            <person name="Xia Z.Y."/>
        </authorList>
    </citation>
    <scope>NUCLEOTIDE SEQUENCE [LARGE SCALE GENOMIC DNA]</scope>
    <source>
        <strain evidence="1 2">22TCJT01-1</strain>
    </source>
</reference>
<accession>A0ABT2LF44</accession>
<gene>
    <name evidence="1" type="ORF">N5J06_22670</name>
</gene>
<comment type="caution">
    <text evidence="1">The sequence shown here is derived from an EMBL/GenBank/DDBJ whole genome shotgun (WGS) entry which is preliminary data.</text>
</comment>